<evidence type="ECO:0000313" key="2">
    <source>
        <dbReference type="EMBL" id="EPS25354.1"/>
    </source>
</evidence>
<protein>
    <recommendedName>
        <fullName evidence="4">Malate dehydrogenase</fullName>
    </recommendedName>
</protein>
<evidence type="ECO:0000256" key="1">
    <source>
        <dbReference type="SAM" id="SignalP"/>
    </source>
</evidence>
<name>S7Z5I1_PENO1</name>
<dbReference type="PhylomeDB" id="S7Z5I1"/>
<dbReference type="OrthoDB" id="1859733at2759"/>
<organism evidence="2 3">
    <name type="scientific">Penicillium oxalicum (strain 114-2 / CGMCC 5302)</name>
    <name type="common">Penicillium decumbens</name>
    <dbReference type="NCBI Taxonomy" id="933388"/>
    <lineage>
        <taxon>Eukaryota</taxon>
        <taxon>Fungi</taxon>
        <taxon>Dikarya</taxon>
        <taxon>Ascomycota</taxon>
        <taxon>Pezizomycotina</taxon>
        <taxon>Eurotiomycetes</taxon>
        <taxon>Eurotiomycetidae</taxon>
        <taxon>Eurotiales</taxon>
        <taxon>Aspergillaceae</taxon>
        <taxon>Penicillium</taxon>
    </lineage>
</organism>
<dbReference type="InterPro" id="IPR021706">
    <property type="entry name" value="DUF2990"/>
</dbReference>
<gene>
    <name evidence="2" type="ORF">PDE_00287</name>
</gene>
<keyword evidence="1" id="KW-0732">Signal</keyword>
<dbReference type="PANTHER" id="PTHR35567">
    <property type="entry name" value="MALATE DEHYDROGENASE (AFU_ORTHOLOGUE AFUA_2G13800)"/>
    <property type="match status" value="1"/>
</dbReference>
<feature type="signal peptide" evidence="1">
    <location>
        <begin position="1"/>
        <end position="16"/>
    </location>
</feature>
<keyword evidence="3" id="KW-1185">Reference proteome</keyword>
<dbReference type="PANTHER" id="PTHR35567:SF1">
    <property type="entry name" value="CONSERVED FUNGAL PROTEIN (AFU_ORTHOLOGUE AFUA_1G14230)"/>
    <property type="match status" value="1"/>
</dbReference>
<dbReference type="eggNOG" id="ENOG502S85Z">
    <property type="taxonomic scope" value="Eukaryota"/>
</dbReference>
<proteinExistence type="predicted"/>
<dbReference type="EMBL" id="KB644408">
    <property type="protein sequence ID" value="EPS25354.1"/>
    <property type="molecule type" value="Genomic_DNA"/>
</dbReference>
<sequence>MRTVHFLLSLATVSLAAPANYFDGVYEFSNELADFYSKVSMYINRIQQSTSPSAICDTSKITLPSYASEWQPSQDGTTPVYVALGRGTQNYTCADSTSHSKPALVGAVANLYNATCLAADFPDLLHLLPDIAYRISLPASNLAAFPPANLELMGHHFFAGTVPTFNLDTTPTKQFGIVRTKKEGSIDAPPDAVKGEHGAVAWLYLSTINTTVGDYASVYRVDTASGGAPSTCKGLPAAFEIQYSANYYFYAHESTAE</sequence>
<dbReference type="AlphaFoldDB" id="S7Z5I1"/>
<feature type="chain" id="PRO_5004547165" description="Malate dehydrogenase" evidence="1">
    <location>
        <begin position="17"/>
        <end position="257"/>
    </location>
</feature>
<dbReference type="Pfam" id="PF11937">
    <property type="entry name" value="DUF3455"/>
    <property type="match status" value="1"/>
</dbReference>
<accession>S7Z5I1</accession>
<dbReference type="Pfam" id="PF11693">
    <property type="entry name" value="DUF2990"/>
    <property type="match status" value="1"/>
</dbReference>
<dbReference type="HOGENOM" id="CLU_067863_0_0_1"/>
<reference evidence="2 3" key="1">
    <citation type="journal article" date="2013" name="PLoS ONE">
        <title>Genomic and secretomic analyses reveal unique features of the lignocellulolytic enzyme system of Penicillium decumbens.</title>
        <authorList>
            <person name="Liu G."/>
            <person name="Zhang L."/>
            <person name="Wei X."/>
            <person name="Zou G."/>
            <person name="Qin Y."/>
            <person name="Ma L."/>
            <person name="Li J."/>
            <person name="Zheng H."/>
            <person name="Wang S."/>
            <person name="Wang C."/>
            <person name="Xun L."/>
            <person name="Zhao G.-P."/>
            <person name="Zhou Z."/>
            <person name="Qu Y."/>
        </authorList>
    </citation>
    <scope>NUCLEOTIDE SEQUENCE [LARGE SCALE GENOMIC DNA]</scope>
    <source>
        <strain evidence="3">114-2 / CGMCC 5302</strain>
    </source>
</reference>
<dbReference type="InterPro" id="IPR021851">
    <property type="entry name" value="DUF3455"/>
</dbReference>
<evidence type="ECO:0000313" key="3">
    <source>
        <dbReference type="Proteomes" id="UP000019376"/>
    </source>
</evidence>
<dbReference type="Proteomes" id="UP000019376">
    <property type="component" value="Unassembled WGS sequence"/>
</dbReference>
<evidence type="ECO:0008006" key="4">
    <source>
        <dbReference type="Google" id="ProtNLM"/>
    </source>
</evidence>